<evidence type="ECO:0000256" key="1">
    <source>
        <dbReference type="PROSITE-ProRule" id="PRU00285"/>
    </source>
</evidence>
<dbReference type="AlphaFoldDB" id="A0A2T2YBS2"/>
<gene>
    <name evidence="4" type="ORF">AHMF7605_05240</name>
</gene>
<comment type="similarity">
    <text evidence="1 2">Belongs to the small heat shock protein (HSP20) family.</text>
</comment>
<keyword evidence="5" id="KW-1185">Reference proteome</keyword>
<protein>
    <recommendedName>
        <fullName evidence="3">SHSP domain-containing protein</fullName>
    </recommendedName>
</protein>
<dbReference type="OrthoDB" id="670468at2"/>
<dbReference type="PANTHER" id="PTHR11527">
    <property type="entry name" value="HEAT-SHOCK PROTEIN 20 FAMILY MEMBER"/>
    <property type="match status" value="1"/>
</dbReference>
<sequence length="145" mass="16386">MYRNYNTARDAQGCGSGFGKASFFGHHRFRNNYFRRPKYNIPLNIIDNESAFEVHLYALGFAKEAIKITVQDDVLYISGTRTIDENNSPNFSHQEYPIKSFERILNLNGQVDTTKITAKQVEGILIVTLPKNAAAQQPAQEVTVS</sequence>
<organism evidence="4 5">
    <name type="scientific">Adhaeribacter arboris</name>
    <dbReference type="NCBI Taxonomy" id="2072846"/>
    <lineage>
        <taxon>Bacteria</taxon>
        <taxon>Pseudomonadati</taxon>
        <taxon>Bacteroidota</taxon>
        <taxon>Cytophagia</taxon>
        <taxon>Cytophagales</taxon>
        <taxon>Hymenobacteraceae</taxon>
        <taxon>Adhaeribacter</taxon>
    </lineage>
</organism>
<proteinExistence type="inferred from homology"/>
<evidence type="ECO:0000313" key="5">
    <source>
        <dbReference type="Proteomes" id="UP000240357"/>
    </source>
</evidence>
<comment type="caution">
    <text evidence="4">The sequence shown here is derived from an EMBL/GenBank/DDBJ whole genome shotgun (WGS) entry which is preliminary data.</text>
</comment>
<dbReference type="InterPro" id="IPR008978">
    <property type="entry name" value="HSP20-like_chaperone"/>
</dbReference>
<dbReference type="EMBL" id="PYFT01000001">
    <property type="protein sequence ID" value="PSR52971.1"/>
    <property type="molecule type" value="Genomic_DNA"/>
</dbReference>
<dbReference type="PROSITE" id="PS01031">
    <property type="entry name" value="SHSP"/>
    <property type="match status" value="1"/>
</dbReference>
<dbReference type="SUPFAM" id="SSF49764">
    <property type="entry name" value="HSP20-like chaperones"/>
    <property type="match status" value="1"/>
</dbReference>
<dbReference type="RefSeq" id="WP_106927126.1">
    <property type="nucleotide sequence ID" value="NZ_PYFT01000001.1"/>
</dbReference>
<dbReference type="InterPro" id="IPR002068">
    <property type="entry name" value="A-crystallin/Hsp20_dom"/>
</dbReference>
<dbReference type="Pfam" id="PF00011">
    <property type="entry name" value="HSP20"/>
    <property type="match status" value="1"/>
</dbReference>
<dbReference type="InterPro" id="IPR031107">
    <property type="entry name" value="Small_HSP"/>
</dbReference>
<feature type="domain" description="SHSP" evidence="3">
    <location>
        <begin position="34"/>
        <end position="145"/>
    </location>
</feature>
<dbReference type="CDD" id="cd06464">
    <property type="entry name" value="ACD_sHsps-like"/>
    <property type="match status" value="1"/>
</dbReference>
<evidence type="ECO:0000256" key="2">
    <source>
        <dbReference type="RuleBase" id="RU003616"/>
    </source>
</evidence>
<evidence type="ECO:0000259" key="3">
    <source>
        <dbReference type="PROSITE" id="PS01031"/>
    </source>
</evidence>
<reference evidence="4 5" key="1">
    <citation type="submission" date="2018-03" db="EMBL/GenBank/DDBJ databases">
        <title>Adhaeribacter sp. HMF7605 Genome sequencing and assembly.</title>
        <authorList>
            <person name="Kang H."/>
            <person name="Kang J."/>
            <person name="Cha I."/>
            <person name="Kim H."/>
            <person name="Joh K."/>
        </authorList>
    </citation>
    <scope>NUCLEOTIDE SEQUENCE [LARGE SCALE GENOMIC DNA]</scope>
    <source>
        <strain evidence="4 5">HMF7605</strain>
    </source>
</reference>
<dbReference type="Proteomes" id="UP000240357">
    <property type="component" value="Unassembled WGS sequence"/>
</dbReference>
<dbReference type="Gene3D" id="2.60.40.790">
    <property type="match status" value="1"/>
</dbReference>
<accession>A0A2T2YBS2</accession>
<evidence type="ECO:0000313" key="4">
    <source>
        <dbReference type="EMBL" id="PSR52971.1"/>
    </source>
</evidence>
<name>A0A2T2YBS2_9BACT</name>